<dbReference type="PANTHER" id="PTHR35191:SF1">
    <property type="entry name" value="PROPHAGE SIDE TAIL FIBER PROTEIN HOMOLOG STFQ-RELATED"/>
    <property type="match status" value="1"/>
</dbReference>
<dbReference type="InterPro" id="IPR051934">
    <property type="entry name" value="Phage_Tail_Fiber_Structural"/>
</dbReference>
<feature type="domain" description="Phage tail fibre protein N-terminal" evidence="1">
    <location>
        <begin position="1"/>
        <end position="148"/>
    </location>
</feature>
<dbReference type="Pfam" id="PF12571">
    <property type="entry name" value="Phage_tail_fib"/>
    <property type="match status" value="1"/>
</dbReference>
<dbReference type="Proteomes" id="UP000324065">
    <property type="component" value="Unassembled WGS sequence"/>
</dbReference>
<evidence type="ECO:0000313" key="3">
    <source>
        <dbReference type="Proteomes" id="UP000324065"/>
    </source>
</evidence>
<dbReference type="AlphaFoldDB" id="A0A5M6I3L7"/>
<comment type="caution">
    <text evidence="2">The sequence shown here is derived from an EMBL/GenBank/DDBJ whole genome shotgun (WGS) entry which is preliminary data.</text>
</comment>
<dbReference type="OrthoDB" id="7710585at2"/>
<sequence length="251" mass="26062">MADYYGLLTAIGAAKIANGLVTGQAVELTHMAVGDGGGAPVTPTEDHTALVHEIYRSTPASIHRTDADDAVLEALLVIPPQTGGWFIREVGAFDADGDLILLANWPETYKPVIAEGASNDMALKIQAVVGSPANIELKIDASLQFATQAWVLQQLPGYATTAKAGLVELATDAEARAGADADRAVTPATLSARTATTTRTGLVELATVTEARAGEDATRATTPAGTAAHVSARLAAEHADRRAFTFFMGQL</sequence>
<accession>A0A5M6I3L7</accession>
<proteinExistence type="predicted"/>
<dbReference type="RefSeq" id="WP_150064278.1">
    <property type="nucleotide sequence ID" value="NZ_JACHII010000041.1"/>
</dbReference>
<evidence type="ECO:0000259" key="1">
    <source>
        <dbReference type="Pfam" id="PF12571"/>
    </source>
</evidence>
<protein>
    <recommendedName>
        <fullName evidence="1">Phage tail fibre protein N-terminal domain-containing protein</fullName>
    </recommendedName>
</protein>
<evidence type="ECO:0000313" key="2">
    <source>
        <dbReference type="EMBL" id="KAA5602796.1"/>
    </source>
</evidence>
<dbReference type="InterPro" id="IPR022225">
    <property type="entry name" value="Phage_tail_fibre_N"/>
</dbReference>
<organism evidence="2 3">
    <name type="scientific">Roseospira marina</name>
    <dbReference type="NCBI Taxonomy" id="140057"/>
    <lineage>
        <taxon>Bacteria</taxon>
        <taxon>Pseudomonadati</taxon>
        <taxon>Pseudomonadota</taxon>
        <taxon>Alphaproteobacteria</taxon>
        <taxon>Rhodospirillales</taxon>
        <taxon>Rhodospirillaceae</taxon>
        <taxon>Roseospira</taxon>
    </lineage>
</organism>
<reference evidence="2 3" key="1">
    <citation type="submission" date="2019-09" db="EMBL/GenBank/DDBJ databases">
        <title>Genome sequence of Roseospira marina, one of the more divergent members of the non-sulfur purple photosynthetic bacterial family, the Rhodospirillaceae.</title>
        <authorList>
            <person name="Meyer T."/>
            <person name="Kyndt J."/>
        </authorList>
    </citation>
    <scope>NUCLEOTIDE SEQUENCE [LARGE SCALE GENOMIC DNA]</scope>
    <source>
        <strain evidence="2 3">DSM 15113</strain>
    </source>
</reference>
<dbReference type="PANTHER" id="PTHR35191">
    <property type="entry name" value="PROPHAGE SIDE TAIL FIBER PROTEIN HOMOLOG STFQ-RELATED"/>
    <property type="match status" value="1"/>
</dbReference>
<name>A0A5M6I3L7_9PROT</name>
<gene>
    <name evidence="2" type="ORF">F1188_20320</name>
</gene>
<keyword evidence="3" id="KW-1185">Reference proteome</keyword>
<dbReference type="EMBL" id="VWPJ01000046">
    <property type="protein sequence ID" value="KAA5602796.1"/>
    <property type="molecule type" value="Genomic_DNA"/>
</dbReference>